<dbReference type="Pfam" id="PF02036">
    <property type="entry name" value="SCP2"/>
    <property type="match status" value="1"/>
</dbReference>
<reference evidence="2 3" key="1">
    <citation type="journal article" date="2018" name="Nat. Ecol. Evol.">
        <title>Pezizomycetes genomes reveal the molecular basis of ectomycorrhizal truffle lifestyle.</title>
        <authorList>
            <person name="Murat C."/>
            <person name="Payen T."/>
            <person name="Noel B."/>
            <person name="Kuo A."/>
            <person name="Morin E."/>
            <person name="Chen J."/>
            <person name="Kohler A."/>
            <person name="Krizsan K."/>
            <person name="Balestrini R."/>
            <person name="Da Silva C."/>
            <person name="Montanini B."/>
            <person name="Hainaut M."/>
            <person name="Levati E."/>
            <person name="Barry K.W."/>
            <person name="Belfiori B."/>
            <person name="Cichocki N."/>
            <person name="Clum A."/>
            <person name="Dockter R.B."/>
            <person name="Fauchery L."/>
            <person name="Guy J."/>
            <person name="Iotti M."/>
            <person name="Le Tacon F."/>
            <person name="Lindquist E.A."/>
            <person name="Lipzen A."/>
            <person name="Malagnac F."/>
            <person name="Mello A."/>
            <person name="Molinier V."/>
            <person name="Miyauchi S."/>
            <person name="Poulain J."/>
            <person name="Riccioni C."/>
            <person name="Rubini A."/>
            <person name="Sitrit Y."/>
            <person name="Splivallo R."/>
            <person name="Traeger S."/>
            <person name="Wang M."/>
            <person name="Zifcakova L."/>
            <person name="Wipf D."/>
            <person name="Zambonelli A."/>
            <person name="Paolocci F."/>
            <person name="Nowrousian M."/>
            <person name="Ottonello S."/>
            <person name="Baldrian P."/>
            <person name="Spatafora J.W."/>
            <person name="Henrissat B."/>
            <person name="Nagy L.G."/>
            <person name="Aury J.M."/>
            <person name="Wincker P."/>
            <person name="Grigoriev I.V."/>
            <person name="Bonfante P."/>
            <person name="Martin F.M."/>
        </authorList>
    </citation>
    <scope>NUCLEOTIDE SEQUENCE [LARGE SCALE GENOMIC DNA]</scope>
    <source>
        <strain evidence="2 3">RN42</strain>
    </source>
</reference>
<dbReference type="InterPro" id="IPR003033">
    <property type="entry name" value="SCP2_sterol-bd_dom"/>
</dbReference>
<dbReference type="SUPFAM" id="SSF55718">
    <property type="entry name" value="SCP-like"/>
    <property type="match status" value="1"/>
</dbReference>
<gene>
    <name evidence="2" type="ORF">BJ508DRAFT_412190</name>
</gene>
<dbReference type="EMBL" id="ML119654">
    <property type="protein sequence ID" value="RPA85413.1"/>
    <property type="molecule type" value="Genomic_DNA"/>
</dbReference>
<dbReference type="AlphaFoldDB" id="A0A3N4IGZ0"/>
<accession>A0A3N4IGZ0</accession>
<keyword evidence="3" id="KW-1185">Reference proteome</keyword>
<evidence type="ECO:0000259" key="1">
    <source>
        <dbReference type="Pfam" id="PF02036"/>
    </source>
</evidence>
<proteinExistence type="predicted"/>
<dbReference type="OrthoDB" id="10265837at2759"/>
<evidence type="ECO:0000313" key="3">
    <source>
        <dbReference type="Proteomes" id="UP000275078"/>
    </source>
</evidence>
<dbReference type="PANTHER" id="PTHR10094:SF25">
    <property type="entry name" value="SCP2 STEROL-BINDING DOMAIN-CONTAINING PROTEIN 1"/>
    <property type="match status" value="1"/>
</dbReference>
<organism evidence="2 3">
    <name type="scientific">Ascobolus immersus RN42</name>
    <dbReference type="NCBI Taxonomy" id="1160509"/>
    <lineage>
        <taxon>Eukaryota</taxon>
        <taxon>Fungi</taxon>
        <taxon>Dikarya</taxon>
        <taxon>Ascomycota</taxon>
        <taxon>Pezizomycotina</taxon>
        <taxon>Pezizomycetes</taxon>
        <taxon>Pezizales</taxon>
        <taxon>Ascobolaceae</taxon>
        <taxon>Ascobolus</taxon>
    </lineage>
</organism>
<dbReference type="PANTHER" id="PTHR10094">
    <property type="entry name" value="STEROL CARRIER PROTEIN 2 SCP-2 FAMILY PROTEIN"/>
    <property type="match status" value="1"/>
</dbReference>
<protein>
    <submittedName>
        <fullName evidence="2">Putative lipid transfer protein</fullName>
    </submittedName>
</protein>
<dbReference type="Proteomes" id="UP000275078">
    <property type="component" value="Unassembled WGS sequence"/>
</dbReference>
<feature type="domain" description="SCP2" evidence="1">
    <location>
        <begin position="27"/>
        <end position="119"/>
    </location>
</feature>
<sequence>MAISNSAFPSSTLFDLLSQATQDAGFKKSLLKSGTLFAFTITNSAGETASWFVDGKESATVGTGTAPAGKQPDVTLQLSDENFQKLADEKAKPQQLFMSGKLKIKGNMMKATKLEPVLKDAKSLKAKAKL</sequence>
<dbReference type="GO" id="GO:0005829">
    <property type="term" value="C:cytosol"/>
    <property type="evidence" value="ECO:0007669"/>
    <property type="project" value="TreeGrafter"/>
</dbReference>
<dbReference type="InterPro" id="IPR036527">
    <property type="entry name" value="SCP2_sterol-bd_dom_sf"/>
</dbReference>
<evidence type="ECO:0000313" key="2">
    <source>
        <dbReference type="EMBL" id="RPA85413.1"/>
    </source>
</evidence>
<dbReference type="STRING" id="1160509.A0A3N4IGZ0"/>
<dbReference type="Gene3D" id="3.30.1050.10">
    <property type="entry name" value="SCP2 sterol-binding domain"/>
    <property type="match status" value="1"/>
</dbReference>
<name>A0A3N4IGZ0_ASCIM</name>